<comment type="caution">
    <text evidence="1">The sequence shown here is derived from an EMBL/GenBank/DDBJ whole genome shotgun (WGS) entry which is preliminary data.</text>
</comment>
<sequence>TINLDYVAINLDCINEDLNSVDLASCRYEVEAEEGGLGQPWYWISQMIGEAAIPSLDVPVMEVRLTSIVQFFEKTRETSLDKVIITDLLGLSESLVSSNEATPPTLSAVDSVQAPLGSFHESSAVLTSSVLSKTVKTFNDMQARVVCSGSGLQQYAFT</sequence>
<evidence type="ECO:0000313" key="2">
    <source>
        <dbReference type="Proteomes" id="UP000601435"/>
    </source>
</evidence>
<dbReference type="OrthoDB" id="10255648at2759"/>
<gene>
    <name evidence="1" type="ORF">SNEC2469_LOCUS27771</name>
</gene>
<dbReference type="Proteomes" id="UP000601435">
    <property type="component" value="Unassembled WGS sequence"/>
</dbReference>
<protein>
    <submittedName>
        <fullName evidence="1">Uncharacterized protein</fullName>
    </submittedName>
</protein>
<keyword evidence="2" id="KW-1185">Reference proteome</keyword>
<accession>A0A813AFM1</accession>
<feature type="non-terminal residue" evidence="1">
    <location>
        <position position="158"/>
    </location>
</feature>
<organism evidence="1 2">
    <name type="scientific">Symbiodinium necroappetens</name>
    <dbReference type="NCBI Taxonomy" id="1628268"/>
    <lineage>
        <taxon>Eukaryota</taxon>
        <taxon>Sar</taxon>
        <taxon>Alveolata</taxon>
        <taxon>Dinophyceae</taxon>
        <taxon>Suessiales</taxon>
        <taxon>Symbiodiniaceae</taxon>
        <taxon>Symbiodinium</taxon>
    </lineage>
</organism>
<dbReference type="AlphaFoldDB" id="A0A813AFM1"/>
<evidence type="ECO:0000313" key="1">
    <source>
        <dbReference type="EMBL" id="CAE7866615.1"/>
    </source>
</evidence>
<dbReference type="EMBL" id="CAJNJA010059107">
    <property type="protein sequence ID" value="CAE7866615.1"/>
    <property type="molecule type" value="Genomic_DNA"/>
</dbReference>
<reference evidence="1" key="1">
    <citation type="submission" date="2021-02" db="EMBL/GenBank/DDBJ databases">
        <authorList>
            <person name="Dougan E. K."/>
            <person name="Rhodes N."/>
            <person name="Thang M."/>
            <person name="Chan C."/>
        </authorList>
    </citation>
    <scope>NUCLEOTIDE SEQUENCE</scope>
</reference>
<proteinExistence type="predicted"/>
<name>A0A813AFM1_9DINO</name>